<organism evidence="1 2">
    <name type="scientific">Siccirubricoccus soli</name>
    <dbReference type="NCBI Taxonomy" id="2899147"/>
    <lineage>
        <taxon>Bacteria</taxon>
        <taxon>Pseudomonadati</taxon>
        <taxon>Pseudomonadota</taxon>
        <taxon>Alphaproteobacteria</taxon>
        <taxon>Acetobacterales</taxon>
        <taxon>Roseomonadaceae</taxon>
        <taxon>Siccirubricoccus</taxon>
    </lineage>
</organism>
<dbReference type="EMBL" id="JAFIRR010000237">
    <property type="protein sequence ID" value="MCO6419851.1"/>
    <property type="molecule type" value="Genomic_DNA"/>
</dbReference>
<evidence type="ECO:0000313" key="2">
    <source>
        <dbReference type="Proteomes" id="UP001523392"/>
    </source>
</evidence>
<name>A0ABT1DD39_9PROT</name>
<dbReference type="Proteomes" id="UP001523392">
    <property type="component" value="Unassembled WGS sequence"/>
</dbReference>
<reference evidence="1 2" key="1">
    <citation type="submission" date="2021-12" db="EMBL/GenBank/DDBJ databases">
        <title>Siccirubricoccus leaddurans sp. nov., a high concentration Zn2+ tolerance bacterium.</title>
        <authorList>
            <person name="Cao Y."/>
        </authorList>
    </citation>
    <scope>NUCLEOTIDE SEQUENCE [LARGE SCALE GENOMIC DNA]</scope>
    <source>
        <strain evidence="1 2">KC 17139</strain>
    </source>
</reference>
<protein>
    <recommendedName>
        <fullName evidence="3">RNA polymerase sigma-70 region 2 domain-containing protein</fullName>
    </recommendedName>
</protein>
<dbReference type="SUPFAM" id="SSF88946">
    <property type="entry name" value="Sigma2 domain of RNA polymerase sigma factors"/>
    <property type="match status" value="1"/>
</dbReference>
<evidence type="ECO:0008006" key="3">
    <source>
        <dbReference type="Google" id="ProtNLM"/>
    </source>
</evidence>
<sequence length="73" mass="7992">MEEGRVLAALLAAVAGGERDALRRLYVAQSARLFGIANAMLRDAFLAIHRQAGQFDPAQGRRRPGWRESSGKL</sequence>
<evidence type="ECO:0000313" key="1">
    <source>
        <dbReference type="EMBL" id="MCO6419851.1"/>
    </source>
</evidence>
<proteinExistence type="predicted"/>
<keyword evidence="2" id="KW-1185">Reference proteome</keyword>
<dbReference type="InterPro" id="IPR013325">
    <property type="entry name" value="RNA_pol_sigma_r2"/>
</dbReference>
<dbReference type="RefSeq" id="WP_252956529.1">
    <property type="nucleotide sequence ID" value="NZ_JAFIRR010000237.1"/>
</dbReference>
<accession>A0ABT1DD39</accession>
<gene>
    <name evidence="1" type="ORF">JYK14_27355</name>
</gene>
<comment type="caution">
    <text evidence="1">The sequence shown here is derived from an EMBL/GenBank/DDBJ whole genome shotgun (WGS) entry which is preliminary data.</text>
</comment>